<dbReference type="PIRSF" id="PIRSF004749">
    <property type="entry name" value="Pep_def"/>
    <property type="match status" value="1"/>
</dbReference>
<evidence type="ECO:0000256" key="3">
    <source>
        <dbReference type="HAMAP-Rule" id="MF_00163"/>
    </source>
</evidence>
<dbReference type="PANTHER" id="PTHR10458:SF22">
    <property type="entry name" value="PEPTIDE DEFORMYLASE"/>
    <property type="match status" value="1"/>
</dbReference>
<evidence type="ECO:0000313" key="5">
    <source>
        <dbReference type="EMBL" id="HIU27506.1"/>
    </source>
</evidence>
<evidence type="ECO:0000313" key="6">
    <source>
        <dbReference type="Proteomes" id="UP000824091"/>
    </source>
</evidence>
<feature type="compositionally biased region" description="Basic and acidic residues" evidence="4">
    <location>
        <begin position="162"/>
        <end position="171"/>
    </location>
</feature>
<dbReference type="Gene3D" id="3.90.45.10">
    <property type="entry name" value="Peptide deformylase"/>
    <property type="match status" value="1"/>
</dbReference>
<feature type="binding site" evidence="3">
    <location>
        <position position="131"/>
    </location>
    <ligand>
        <name>Fe cation</name>
        <dbReference type="ChEBI" id="CHEBI:24875"/>
    </ligand>
</feature>
<dbReference type="InterPro" id="IPR023635">
    <property type="entry name" value="Peptide_deformylase"/>
</dbReference>
<dbReference type="NCBIfam" id="TIGR00079">
    <property type="entry name" value="pept_deformyl"/>
    <property type="match status" value="1"/>
</dbReference>
<dbReference type="HAMAP" id="MF_00163">
    <property type="entry name" value="Pep_deformylase"/>
    <property type="match status" value="1"/>
</dbReference>
<evidence type="ECO:0000256" key="4">
    <source>
        <dbReference type="SAM" id="MobiDB-lite"/>
    </source>
</evidence>
<dbReference type="EC" id="3.5.1.88" evidence="3"/>
<feature type="binding site" evidence="3">
    <location>
        <position position="135"/>
    </location>
    <ligand>
        <name>Fe cation</name>
        <dbReference type="ChEBI" id="CHEBI:24875"/>
    </ligand>
</feature>
<accession>A0A9D1I3L0</accession>
<dbReference type="AlphaFoldDB" id="A0A9D1I3L0"/>
<keyword evidence="3 5" id="KW-0378">Hydrolase</keyword>
<comment type="caution">
    <text evidence="5">The sequence shown here is derived from an EMBL/GenBank/DDBJ whole genome shotgun (WGS) entry which is preliminary data.</text>
</comment>
<gene>
    <name evidence="3 5" type="primary">def</name>
    <name evidence="5" type="ORF">IAD16_03850</name>
</gene>
<dbReference type="GO" id="GO:0042586">
    <property type="term" value="F:peptide deformylase activity"/>
    <property type="evidence" value="ECO:0007669"/>
    <property type="project" value="UniProtKB-UniRule"/>
</dbReference>
<keyword evidence="2 3" id="KW-0408">Iron</keyword>
<evidence type="ECO:0000256" key="2">
    <source>
        <dbReference type="ARBA" id="ARBA00023004"/>
    </source>
</evidence>
<dbReference type="EMBL" id="DVMO01000057">
    <property type="protein sequence ID" value="HIU27506.1"/>
    <property type="molecule type" value="Genomic_DNA"/>
</dbReference>
<reference evidence="5" key="2">
    <citation type="journal article" date="2021" name="PeerJ">
        <title>Extensive microbial diversity within the chicken gut microbiome revealed by metagenomics and culture.</title>
        <authorList>
            <person name="Gilroy R."/>
            <person name="Ravi A."/>
            <person name="Getino M."/>
            <person name="Pursley I."/>
            <person name="Horton D.L."/>
            <person name="Alikhan N.F."/>
            <person name="Baker D."/>
            <person name="Gharbi K."/>
            <person name="Hall N."/>
            <person name="Watson M."/>
            <person name="Adriaenssens E.M."/>
            <person name="Foster-Nyarko E."/>
            <person name="Jarju S."/>
            <person name="Secka A."/>
            <person name="Antonio M."/>
            <person name="Oren A."/>
            <person name="Chaudhuri R.R."/>
            <person name="La Ragione R."/>
            <person name="Hildebrand F."/>
            <person name="Pallen M.J."/>
        </authorList>
    </citation>
    <scope>NUCLEOTIDE SEQUENCE</scope>
    <source>
        <strain evidence="5">11300</strain>
    </source>
</reference>
<feature type="active site" evidence="3">
    <location>
        <position position="132"/>
    </location>
</feature>
<keyword evidence="3" id="KW-0648">Protein biosynthesis</keyword>
<evidence type="ECO:0000256" key="1">
    <source>
        <dbReference type="ARBA" id="ARBA00010759"/>
    </source>
</evidence>
<name>A0A9D1I3L0_9FIRM</name>
<reference evidence="5" key="1">
    <citation type="submission" date="2020-10" db="EMBL/GenBank/DDBJ databases">
        <authorList>
            <person name="Gilroy R."/>
        </authorList>
    </citation>
    <scope>NUCLEOTIDE SEQUENCE</scope>
    <source>
        <strain evidence="5">11300</strain>
    </source>
</reference>
<comment type="similarity">
    <text evidence="1 3">Belongs to the polypeptide deformylase family.</text>
</comment>
<feature type="binding site" evidence="3">
    <location>
        <position position="89"/>
    </location>
    <ligand>
        <name>Fe cation</name>
        <dbReference type="ChEBI" id="CHEBI:24875"/>
    </ligand>
</feature>
<dbReference type="InterPro" id="IPR036821">
    <property type="entry name" value="Peptide_deformylase_sf"/>
</dbReference>
<protein>
    <recommendedName>
        <fullName evidence="3">Peptide deformylase</fullName>
        <shortName evidence="3">PDF</shortName>
        <ecNumber evidence="3">3.5.1.88</ecNumber>
    </recommendedName>
    <alternativeName>
        <fullName evidence="3">Polypeptide deformylase</fullName>
    </alternativeName>
</protein>
<proteinExistence type="inferred from homology"/>
<feature type="region of interest" description="Disordered" evidence="4">
    <location>
        <begin position="152"/>
        <end position="171"/>
    </location>
</feature>
<dbReference type="GO" id="GO:0046872">
    <property type="term" value="F:metal ion binding"/>
    <property type="evidence" value="ECO:0007669"/>
    <property type="project" value="UniProtKB-KW"/>
</dbReference>
<dbReference type="PRINTS" id="PR01576">
    <property type="entry name" value="PDEFORMYLASE"/>
</dbReference>
<sequence length="171" mass="19260">MALRHIVTEGDEILRKHCREVTEVTDRIRQTMTDMLETMRAEFGVGIAAPQVGIMRRMFVAEPEPGRVYYMINPVILEQSGSQTGDEGCLSVPGLIGTVDRPSHIKIEALDLDGVRQTYEFDDFDARVMCHEYDHLEGILYTDKATNVREAIEEADEEGVPSDEKKQDGSN</sequence>
<dbReference type="SUPFAM" id="SSF56420">
    <property type="entry name" value="Peptide deformylase"/>
    <property type="match status" value="1"/>
</dbReference>
<comment type="catalytic activity">
    <reaction evidence="3">
        <text>N-terminal N-formyl-L-methionyl-[peptide] + H2O = N-terminal L-methionyl-[peptide] + formate</text>
        <dbReference type="Rhea" id="RHEA:24420"/>
        <dbReference type="Rhea" id="RHEA-COMP:10639"/>
        <dbReference type="Rhea" id="RHEA-COMP:10640"/>
        <dbReference type="ChEBI" id="CHEBI:15377"/>
        <dbReference type="ChEBI" id="CHEBI:15740"/>
        <dbReference type="ChEBI" id="CHEBI:49298"/>
        <dbReference type="ChEBI" id="CHEBI:64731"/>
        <dbReference type="EC" id="3.5.1.88"/>
    </reaction>
</comment>
<dbReference type="Pfam" id="PF01327">
    <property type="entry name" value="Pep_deformylase"/>
    <property type="match status" value="1"/>
</dbReference>
<dbReference type="NCBIfam" id="NF001159">
    <property type="entry name" value="PRK00150.1-3"/>
    <property type="match status" value="1"/>
</dbReference>
<dbReference type="PANTHER" id="PTHR10458">
    <property type="entry name" value="PEPTIDE DEFORMYLASE"/>
    <property type="match status" value="1"/>
</dbReference>
<dbReference type="CDD" id="cd00487">
    <property type="entry name" value="Pep_deformylase"/>
    <property type="match status" value="1"/>
</dbReference>
<comment type="cofactor">
    <cofactor evidence="3">
        <name>Fe(2+)</name>
        <dbReference type="ChEBI" id="CHEBI:29033"/>
    </cofactor>
    <text evidence="3">Binds 1 Fe(2+) ion.</text>
</comment>
<dbReference type="GO" id="GO:0006412">
    <property type="term" value="P:translation"/>
    <property type="evidence" value="ECO:0007669"/>
    <property type="project" value="UniProtKB-UniRule"/>
</dbReference>
<comment type="function">
    <text evidence="3">Removes the formyl group from the N-terminal Met of newly synthesized proteins. Requires at least a dipeptide for an efficient rate of reaction. N-terminal L-methionine is a prerequisite for activity but the enzyme has broad specificity at other positions.</text>
</comment>
<dbReference type="Proteomes" id="UP000824091">
    <property type="component" value="Unassembled WGS sequence"/>
</dbReference>
<keyword evidence="3" id="KW-0479">Metal-binding</keyword>
<organism evidence="5 6">
    <name type="scientific">Candidatus Fimisoma avicola</name>
    <dbReference type="NCBI Taxonomy" id="2840826"/>
    <lineage>
        <taxon>Bacteria</taxon>
        <taxon>Bacillati</taxon>
        <taxon>Bacillota</taxon>
        <taxon>Clostridia</taxon>
        <taxon>Eubacteriales</taxon>
        <taxon>Candidatus Fimisoma</taxon>
    </lineage>
</organism>